<gene>
    <name evidence="2" type="ORF">AB1300_20020</name>
</gene>
<evidence type="ECO:0000259" key="1">
    <source>
        <dbReference type="Pfam" id="PF14206"/>
    </source>
</evidence>
<feature type="domain" description="Cysteine-rich CPCC" evidence="1">
    <location>
        <begin position="3"/>
        <end position="74"/>
    </location>
</feature>
<proteinExistence type="predicted"/>
<evidence type="ECO:0000313" key="3">
    <source>
        <dbReference type="Proteomes" id="UP001558534"/>
    </source>
</evidence>
<keyword evidence="3" id="KW-1185">Reference proteome</keyword>
<name>A0ABV3W2K1_9BACI</name>
<accession>A0ABV3W2K1</accession>
<dbReference type="InterPro" id="IPR025983">
    <property type="entry name" value="Cys_rich_CPCC"/>
</dbReference>
<evidence type="ECO:0000313" key="2">
    <source>
        <dbReference type="EMBL" id="MEX3747401.1"/>
    </source>
</evidence>
<dbReference type="RefSeq" id="WP_368637950.1">
    <property type="nucleotide sequence ID" value="NZ_JBFRHK010000015.1"/>
</dbReference>
<reference evidence="2 3" key="1">
    <citation type="submission" date="2024-07" db="EMBL/GenBank/DDBJ databases">
        <title>Characterization of a bacterium isolated from hydrolysated instant sea cucumber by whole-genome sequencing and metabolomics.</title>
        <authorList>
            <person name="Luo X."/>
            <person name="Zhang Z."/>
            <person name="Zheng Z."/>
            <person name="Zhang W."/>
            <person name="Ming T."/>
            <person name="Jiao L."/>
            <person name="Su X."/>
            <person name="Kong F."/>
            <person name="Xu J."/>
        </authorList>
    </citation>
    <scope>NUCLEOTIDE SEQUENCE [LARGE SCALE GENOMIC DNA]</scope>
    <source>
        <strain evidence="2 3">XL-2024</strain>
    </source>
</reference>
<dbReference type="Pfam" id="PF14206">
    <property type="entry name" value="Cys_rich_CPCC"/>
    <property type="match status" value="1"/>
</dbReference>
<comment type="caution">
    <text evidence="2">The sequence shown here is derived from an EMBL/GenBank/DDBJ whole genome shotgun (WGS) entry which is preliminary data.</text>
</comment>
<dbReference type="EMBL" id="JBFRHK010000015">
    <property type="protein sequence ID" value="MEX3747401.1"/>
    <property type="molecule type" value="Genomic_DNA"/>
</dbReference>
<sequence>MKYPCPCCGYKTIDSDGHYDICPICFWEDDPFQKVNIDEEGANKISLVEAQANYFRLGVSEEQFSHHVRKPRIEDKRNPDWKPIQESLWGLL</sequence>
<dbReference type="Proteomes" id="UP001558534">
    <property type="component" value="Unassembled WGS sequence"/>
</dbReference>
<organism evidence="2 3">
    <name type="scientific">Lysinibacillus xylanilyticus</name>
    <dbReference type="NCBI Taxonomy" id="582475"/>
    <lineage>
        <taxon>Bacteria</taxon>
        <taxon>Bacillati</taxon>
        <taxon>Bacillota</taxon>
        <taxon>Bacilli</taxon>
        <taxon>Bacillales</taxon>
        <taxon>Bacillaceae</taxon>
        <taxon>Lysinibacillus</taxon>
    </lineage>
</organism>
<protein>
    <submittedName>
        <fullName evidence="2">CPCC family cysteine-rich protein</fullName>
    </submittedName>
</protein>